<comment type="caution">
    <text evidence="3">The sequence shown here is derived from an EMBL/GenBank/DDBJ whole genome shotgun (WGS) entry which is preliminary data.</text>
</comment>
<dbReference type="EMBL" id="JAERRJ010000005">
    <property type="protein sequence ID" value="MBL1075361.1"/>
    <property type="molecule type" value="Genomic_DNA"/>
</dbReference>
<dbReference type="PANTHER" id="PTHR33713">
    <property type="entry name" value="ANTITOXIN YAFN-RELATED"/>
    <property type="match status" value="1"/>
</dbReference>
<dbReference type="Gene3D" id="3.40.1620.10">
    <property type="entry name" value="YefM-like domain"/>
    <property type="match status" value="1"/>
</dbReference>
<evidence type="ECO:0000313" key="4">
    <source>
        <dbReference type="Proteomes" id="UP000602198"/>
    </source>
</evidence>
<gene>
    <name evidence="3" type="ORF">JK358_13250</name>
</gene>
<sequence length="82" mass="9433">MSWQIQEAKQRFSELLRSVATDGPQVVTRHGEAVAVVIDIAEYRRLRGEVADFKDFLRSGPSLEDLDLTRSRETPRDIDWTT</sequence>
<protein>
    <recommendedName>
        <fullName evidence="2">Antitoxin</fullName>
    </recommendedName>
</protein>
<comment type="function">
    <text evidence="2">Antitoxin component of a type II toxin-antitoxin (TA) system.</text>
</comment>
<evidence type="ECO:0000256" key="1">
    <source>
        <dbReference type="ARBA" id="ARBA00009981"/>
    </source>
</evidence>
<dbReference type="NCBIfam" id="TIGR01552">
    <property type="entry name" value="phd_fam"/>
    <property type="match status" value="1"/>
</dbReference>
<proteinExistence type="inferred from homology"/>
<reference evidence="3 4" key="1">
    <citation type="submission" date="2021-01" db="EMBL/GenBank/DDBJ databases">
        <title>WGS of actinomycetes isolated from Thailand.</title>
        <authorList>
            <person name="Thawai C."/>
        </authorList>
    </citation>
    <scope>NUCLEOTIDE SEQUENCE [LARGE SCALE GENOMIC DNA]</scope>
    <source>
        <strain evidence="3 4">LPG 2</strain>
    </source>
</reference>
<keyword evidence="4" id="KW-1185">Reference proteome</keyword>
<dbReference type="InterPro" id="IPR006442">
    <property type="entry name" value="Antitoxin_Phd/YefM"/>
</dbReference>
<evidence type="ECO:0000256" key="2">
    <source>
        <dbReference type="RuleBase" id="RU362080"/>
    </source>
</evidence>
<dbReference type="SUPFAM" id="SSF143120">
    <property type="entry name" value="YefM-like"/>
    <property type="match status" value="1"/>
</dbReference>
<name>A0ABS1M4A4_9NOCA</name>
<dbReference type="InterPro" id="IPR051405">
    <property type="entry name" value="phD/YefM_antitoxin"/>
</dbReference>
<evidence type="ECO:0000313" key="3">
    <source>
        <dbReference type="EMBL" id="MBL1075361.1"/>
    </source>
</evidence>
<organism evidence="3 4">
    <name type="scientific">Nocardia acididurans</name>
    <dbReference type="NCBI Taxonomy" id="2802282"/>
    <lineage>
        <taxon>Bacteria</taxon>
        <taxon>Bacillati</taxon>
        <taxon>Actinomycetota</taxon>
        <taxon>Actinomycetes</taxon>
        <taxon>Mycobacteriales</taxon>
        <taxon>Nocardiaceae</taxon>
        <taxon>Nocardia</taxon>
    </lineage>
</organism>
<dbReference type="InterPro" id="IPR036165">
    <property type="entry name" value="YefM-like_sf"/>
</dbReference>
<accession>A0ABS1M4A4</accession>
<dbReference type="PANTHER" id="PTHR33713:SF9">
    <property type="entry name" value="ANTITOXIN"/>
    <property type="match status" value="1"/>
</dbReference>
<comment type="similarity">
    <text evidence="1 2">Belongs to the phD/YefM antitoxin family.</text>
</comment>
<dbReference type="Pfam" id="PF02604">
    <property type="entry name" value="PhdYeFM_antitox"/>
    <property type="match status" value="1"/>
</dbReference>
<dbReference type="RefSeq" id="WP_201947352.1">
    <property type="nucleotide sequence ID" value="NZ_JAERRJ010000005.1"/>
</dbReference>
<dbReference type="Proteomes" id="UP000602198">
    <property type="component" value="Unassembled WGS sequence"/>
</dbReference>